<dbReference type="PANTHER" id="PTHR48449:SF1">
    <property type="entry name" value="DUF1985 DOMAIN-CONTAINING PROTEIN"/>
    <property type="match status" value="1"/>
</dbReference>
<dbReference type="InterPro" id="IPR038765">
    <property type="entry name" value="Papain-like_cys_pep_sf"/>
</dbReference>
<dbReference type="Pfam" id="PF02902">
    <property type="entry name" value="Peptidase_C48"/>
    <property type="match status" value="1"/>
</dbReference>
<accession>A0AAD5II62</accession>
<evidence type="ECO:0000313" key="6">
    <source>
        <dbReference type="EMBL" id="KAI9164799.1"/>
    </source>
</evidence>
<name>A0AAD5II62_ACENE</name>
<dbReference type="GO" id="GO:0008234">
    <property type="term" value="F:cysteine-type peptidase activity"/>
    <property type="evidence" value="ECO:0007669"/>
    <property type="project" value="InterPro"/>
</dbReference>
<dbReference type="PROSITE" id="PS50600">
    <property type="entry name" value="ULP_PROTEASE"/>
    <property type="match status" value="1"/>
</dbReference>
<dbReference type="SUPFAM" id="SSF54001">
    <property type="entry name" value="Cysteine proteinases"/>
    <property type="match status" value="1"/>
</dbReference>
<feature type="region of interest" description="Disordered" evidence="4">
    <location>
        <begin position="336"/>
        <end position="419"/>
    </location>
</feature>
<reference evidence="6" key="1">
    <citation type="journal article" date="2022" name="Plant J.">
        <title>Strategies of tolerance reflected in two North American maple genomes.</title>
        <authorList>
            <person name="McEvoy S.L."/>
            <person name="Sezen U.U."/>
            <person name="Trouern-Trend A."/>
            <person name="McMahon S.M."/>
            <person name="Schaberg P.G."/>
            <person name="Yang J."/>
            <person name="Wegrzyn J.L."/>
            <person name="Swenson N.G."/>
        </authorList>
    </citation>
    <scope>NUCLEOTIDE SEQUENCE</scope>
    <source>
        <strain evidence="6">91603</strain>
    </source>
</reference>
<dbReference type="Pfam" id="PF09331">
    <property type="entry name" value="DUF1985"/>
    <property type="match status" value="1"/>
</dbReference>
<feature type="region of interest" description="Disordered" evidence="4">
    <location>
        <begin position="585"/>
        <end position="605"/>
    </location>
</feature>
<feature type="domain" description="Ubiquitin-like protease family profile" evidence="5">
    <location>
        <begin position="601"/>
        <end position="824"/>
    </location>
</feature>
<comment type="similarity">
    <text evidence="1">Belongs to the peptidase C48 family.</text>
</comment>
<dbReference type="InterPro" id="IPR015410">
    <property type="entry name" value="DUF1985"/>
</dbReference>
<dbReference type="InterPro" id="IPR003653">
    <property type="entry name" value="Peptidase_C48_C"/>
</dbReference>
<dbReference type="Gene3D" id="3.40.395.10">
    <property type="entry name" value="Adenoviral Proteinase, Chain A"/>
    <property type="match status" value="1"/>
</dbReference>
<dbReference type="Proteomes" id="UP001064489">
    <property type="component" value="Chromosome 10"/>
</dbReference>
<feature type="compositionally biased region" description="Basic and acidic residues" evidence="4">
    <location>
        <begin position="465"/>
        <end position="483"/>
    </location>
</feature>
<dbReference type="PANTHER" id="PTHR48449">
    <property type="entry name" value="DUF1985 DOMAIN-CONTAINING PROTEIN"/>
    <property type="match status" value="1"/>
</dbReference>
<gene>
    <name evidence="6" type="ORF">LWI28_002334</name>
</gene>
<dbReference type="GO" id="GO:0006508">
    <property type="term" value="P:proteolysis"/>
    <property type="evidence" value="ECO:0007669"/>
    <property type="project" value="UniProtKB-KW"/>
</dbReference>
<reference evidence="6" key="2">
    <citation type="submission" date="2023-02" db="EMBL/GenBank/DDBJ databases">
        <authorList>
            <person name="Swenson N.G."/>
            <person name="Wegrzyn J.L."/>
            <person name="Mcevoy S.L."/>
        </authorList>
    </citation>
    <scope>NUCLEOTIDE SEQUENCE</scope>
    <source>
        <strain evidence="6">91603</strain>
        <tissue evidence="6">Leaf</tissue>
    </source>
</reference>
<keyword evidence="2" id="KW-0645">Protease</keyword>
<feature type="compositionally biased region" description="Basic and acidic residues" evidence="4">
    <location>
        <begin position="389"/>
        <end position="406"/>
    </location>
</feature>
<evidence type="ECO:0000256" key="4">
    <source>
        <dbReference type="SAM" id="MobiDB-lite"/>
    </source>
</evidence>
<evidence type="ECO:0000256" key="1">
    <source>
        <dbReference type="ARBA" id="ARBA00005234"/>
    </source>
</evidence>
<proteinExistence type="inferred from homology"/>
<dbReference type="AlphaFoldDB" id="A0AAD5II62"/>
<sequence length="859" mass="98777">MQMRNQLKDSLKTPEEERYSGKITRHDHFDDLTDIDNALNKVPEHLAIEERRRYTESCFGHLLRMDRGMKFSAGIVHRLLIRELHHDGPEDEMRFLLGRHSVRFSKVEFCLITGLKFGELPDTSTYDMVENGIHQRYFEGRDEVEYAELKAVLRIGVFSEQYDAVKLCLLYMLNWILMGLDEREKVPVWQFRLVEDLDAFDAFPWGAHVYRRSIYGFKHALDGRRRRFEQRQRRKGVDVHTTETYNIYGLTHALLIFAFEVIPELGNSGCGKRREIELSPRILKWELSTRPRGEKLNSIFLESMFARVKLVPTATERAERYFEGISQGDSLYDADLGDIPVPVSDPERYTTAGTSDTEGPSFEPSDTEGSDSDGRHIRLARTRRVRFTLPREPRTRDDSRTGDDSRGGVGGQTENRRYTELMDVLRELQEEVRKSNEKRDQQHQELLDLIRGLQGSTSHARTRGTRFDDPPFDDPDGHRDFSPRGRTGSHQGDQQGPGVTPREEVTGGTSGTDTTPMEIEEEPQLVLPEQPVHSQELAIDGDIVPMYSAPLQAIQGDIVRQHIAPLEAIHGNTVLLTAQPSSGSHPFCGPDYPTPSTSGSGSQGRRDVDLLEPVGVPWFQRFQTNSMELEDTHMDAYLHILRKRQRYYSTVYGPRINILDSQFYSWLLNDWDRLMGSGADKPRRSWSMFKHQWSTEDLAVVRGLVPVGTKPWNEVDVVLIPCNLGRTHWALASVDLTTGSIYLMDPFRQEVPFRHRKMQLACLRYFLPSMLHALDFHGRRRRGDMTYTLQNKPFPLNIVSRDRVPQQDRGGNCGAHTLRLIEYLAANRDTFDWSENEMGTIREKMAVEVYCNSKDWSSS</sequence>
<feature type="compositionally biased region" description="Basic residues" evidence="4">
    <location>
        <begin position="377"/>
        <end position="386"/>
    </location>
</feature>
<keyword evidence="7" id="KW-1185">Reference proteome</keyword>
<evidence type="ECO:0000256" key="2">
    <source>
        <dbReference type="ARBA" id="ARBA00022670"/>
    </source>
</evidence>
<comment type="caution">
    <text evidence="6">The sequence shown here is derived from an EMBL/GenBank/DDBJ whole genome shotgun (WGS) entry which is preliminary data.</text>
</comment>
<feature type="region of interest" description="Disordered" evidence="4">
    <location>
        <begin position="452"/>
        <end position="517"/>
    </location>
</feature>
<protein>
    <recommendedName>
        <fullName evidence="5">Ubiquitin-like protease family profile domain-containing protein</fullName>
    </recommendedName>
</protein>
<evidence type="ECO:0000259" key="5">
    <source>
        <dbReference type="PROSITE" id="PS50600"/>
    </source>
</evidence>
<organism evidence="6 7">
    <name type="scientific">Acer negundo</name>
    <name type="common">Box elder</name>
    <dbReference type="NCBI Taxonomy" id="4023"/>
    <lineage>
        <taxon>Eukaryota</taxon>
        <taxon>Viridiplantae</taxon>
        <taxon>Streptophyta</taxon>
        <taxon>Embryophyta</taxon>
        <taxon>Tracheophyta</taxon>
        <taxon>Spermatophyta</taxon>
        <taxon>Magnoliopsida</taxon>
        <taxon>eudicotyledons</taxon>
        <taxon>Gunneridae</taxon>
        <taxon>Pentapetalae</taxon>
        <taxon>rosids</taxon>
        <taxon>malvids</taxon>
        <taxon>Sapindales</taxon>
        <taxon>Sapindaceae</taxon>
        <taxon>Hippocastanoideae</taxon>
        <taxon>Acereae</taxon>
        <taxon>Acer</taxon>
    </lineage>
</organism>
<evidence type="ECO:0000313" key="7">
    <source>
        <dbReference type="Proteomes" id="UP001064489"/>
    </source>
</evidence>
<keyword evidence="3" id="KW-0378">Hydrolase</keyword>
<evidence type="ECO:0000256" key="3">
    <source>
        <dbReference type="ARBA" id="ARBA00022801"/>
    </source>
</evidence>
<dbReference type="EMBL" id="JAJSOW010000105">
    <property type="protein sequence ID" value="KAI9164799.1"/>
    <property type="molecule type" value="Genomic_DNA"/>
</dbReference>